<protein>
    <submittedName>
        <fullName evidence="1">Uncharacterized protein</fullName>
    </submittedName>
</protein>
<dbReference type="Proteomes" id="UP000039021">
    <property type="component" value="Unassembled WGS sequence"/>
</dbReference>
<dbReference type="AlphaFoldDB" id="A0A916L9I0"/>
<reference evidence="2" key="1">
    <citation type="submission" date="2015-03" db="EMBL/GenBank/DDBJ databases">
        <authorList>
            <consortium name="Pathogen Informatics"/>
        </authorList>
    </citation>
    <scope>NUCLEOTIDE SEQUENCE [LARGE SCALE GENOMIC DNA]</scope>
    <source>
        <strain evidence="2">N09902308</strain>
    </source>
</reference>
<name>A0A916L9I0_MYCTX</name>
<accession>A0A916L9I0</accession>
<comment type="caution">
    <text evidence="1">The sequence shown here is derived from an EMBL/GenBank/DDBJ whole genome shotgun (WGS) entry which is preliminary data.</text>
</comment>
<sequence length="74" mass="8114">MPNQRVPFHAAEPERAVALQEHDLALRPRQFGSQGVAGTRPQAAKRTAVQPTAWQIAVDHPAGVRPEIARIDND</sequence>
<organism evidence="1 2">
    <name type="scientific">Mycobacterium tuberculosis</name>
    <dbReference type="NCBI Taxonomy" id="1773"/>
    <lineage>
        <taxon>Bacteria</taxon>
        <taxon>Bacillati</taxon>
        <taxon>Actinomycetota</taxon>
        <taxon>Actinomycetes</taxon>
        <taxon>Mycobacteriales</taxon>
        <taxon>Mycobacteriaceae</taxon>
        <taxon>Mycobacterium</taxon>
        <taxon>Mycobacterium tuberculosis complex</taxon>
    </lineage>
</organism>
<evidence type="ECO:0000313" key="1">
    <source>
        <dbReference type="EMBL" id="COX37680.1"/>
    </source>
</evidence>
<evidence type="ECO:0000313" key="2">
    <source>
        <dbReference type="Proteomes" id="UP000039021"/>
    </source>
</evidence>
<gene>
    <name evidence="1" type="ORF">ERS007739_01189</name>
</gene>
<dbReference type="EMBL" id="CSBK01000419">
    <property type="protein sequence ID" value="COX37680.1"/>
    <property type="molecule type" value="Genomic_DNA"/>
</dbReference>
<proteinExistence type="predicted"/>